<comment type="caution">
    <text evidence="2">The sequence shown here is derived from an EMBL/GenBank/DDBJ whole genome shotgun (WGS) entry which is preliminary data.</text>
</comment>
<evidence type="ECO:0000313" key="2">
    <source>
        <dbReference type="EMBL" id="MET6999495.1"/>
    </source>
</evidence>
<reference evidence="2 3" key="1">
    <citation type="submission" date="2024-06" db="EMBL/GenBank/DDBJ databases">
        <title>Chitinophaga defluvii sp. nov., isolated from municipal sewage.</title>
        <authorList>
            <person name="Zhang L."/>
        </authorList>
    </citation>
    <scope>NUCLEOTIDE SEQUENCE [LARGE SCALE GENOMIC DNA]</scope>
    <source>
        <strain evidence="2 3">H8</strain>
    </source>
</reference>
<keyword evidence="3" id="KW-1185">Reference proteome</keyword>
<name>A0ABV2T8W3_9BACT</name>
<dbReference type="Gene3D" id="1.20.120.520">
    <property type="entry name" value="nmb1532 protein domain like"/>
    <property type="match status" value="1"/>
</dbReference>
<dbReference type="RefSeq" id="WP_354662059.1">
    <property type="nucleotide sequence ID" value="NZ_JBEXAC010000002.1"/>
</dbReference>
<dbReference type="PANTHER" id="PTHR35585">
    <property type="entry name" value="HHE DOMAIN PROTEIN (AFU_ORTHOLOGUE AFUA_4G00730)"/>
    <property type="match status" value="1"/>
</dbReference>
<protein>
    <submittedName>
        <fullName evidence="2">Hemerythrin domain-containing protein</fullName>
    </submittedName>
</protein>
<dbReference type="InterPro" id="IPR012312">
    <property type="entry name" value="Hemerythrin-like"/>
</dbReference>
<evidence type="ECO:0000259" key="1">
    <source>
        <dbReference type="Pfam" id="PF01814"/>
    </source>
</evidence>
<evidence type="ECO:0000313" key="3">
    <source>
        <dbReference type="Proteomes" id="UP001549749"/>
    </source>
</evidence>
<gene>
    <name evidence="2" type="ORF">ABR189_19050</name>
</gene>
<accession>A0ABV2T8W3</accession>
<dbReference type="PANTHER" id="PTHR35585:SF1">
    <property type="entry name" value="HHE DOMAIN PROTEIN (AFU_ORTHOLOGUE AFUA_4G00730)"/>
    <property type="match status" value="1"/>
</dbReference>
<dbReference type="Proteomes" id="UP001549749">
    <property type="component" value="Unassembled WGS sequence"/>
</dbReference>
<proteinExistence type="predicted"/>
<dbReference type="Pfam" id="PF01814">
    <property type="entry name" value="Hemerythrin"/>
    <property type="match status" value="1"/>
</dbReference>
<feature type="domain" description="Hemerythrin-like" evidence="1">
    <location>
        <begin position="39"/>
        <end position="125"/>
    </location>
</feature>
<sequence>MATKPLKRHESILTFSREHHFSLLFCWKIRQGIKKNVAGERIRQYVEYFWTHCLQSHFRQEEAVLFAPLSDKMVQRAILDHQYISKQIAALAGSSAKDLPKDLAILADSVDNHVRYEERELFPYLERKLSQEQLEAIGEQLTDEPLKDDYRDEFWNWPATL</sequence>
<dbReference type="EMBL" id="JBEXAC010000002">
    <property type="protein sequence ID" value="MET6999495.1"/>
    <property type="molecule type" value="Genomic_DNA"/>
</dbReference>
<organism evidence="2 3">
    <name type="scientific">Chitinophaga defluvii</name>
    <dbReference type="NCBI Taxonomy" id="3163343"/>
    <lineage>
        <taxon>Bacteria</taxon>
        <taxon>Pseudomonadati</taxon>
        <taxon>Bacteroidota</taxon>
        <taxon>Chitinophagia</taxon>
        <taxon>Chitinophagales</taxon>
        <taxon>Chitinophagaceae</taxon>
        <taxon>Chitinophaga</taxon>
    </lineage>
</organism>